<reference evidence="6" key="1">
    <citation type="journal article" date="2019" name="Int. J. Syst. Evol. Microbiol.">
        <title>The Global Catalogue of Microorganisms (GCM) 10K type strain sequencing project: providing services to taxonomists for standard genome sequencing and annotation.</title>
        <authorList>
            <consortium name="The Broad Institute Genomics Platform"/>
            <consortium name="The Broad Institute Genome Sequencing Center for Infectious Disease"/>
            <person name="Wu L."/>
            <person name="Ma J."/>
        </authorList>
    </citation>
    <scope>NUCLEOTIDE SEQUENCE [LARGE SCALE GENOMIC DNA]</scope>
    <source>
        <strain evidence="6">KCTC 52677</strain>
    </source>
</reference>
<dbReference type="Gene3D" id="1.10.10.10">
    <property type="entry name" value="Winged helix-like DNA-binding domain superfamily/Winged helix DNA-binding domain"/>
    <property type="match status" value="1"/>
</dbReference>
<keyword evidence="1" id="KW-0805">Transcription regulation</keyword>
<accession>A0ABV7DGX8</accession>
<evidence type="ECO:0000256" key="1">
    <source>
        <dbReference type="ARBA" id="ARBA00023015"/>
    </source>
</evidence>
<dbReference type="PROSITE" id="PS50043">
    <property type="entry name" value="HTH_LUXR_2"/>
    <property type="match status" value="1"/>
</dbReference>
<dbReference type="SMART" id="SM00421">
    <property type="entry name" value="HTH_LUXR"/>
    <property type="match status" value="1"/>
</dbReference>
<comment type="caution">
    <text evidence="5">The sequence shown here is derived from an EMBL/GenBank/DDBJ whole genome shotgun (WGS) entry which is preliminary data.</text>
</comment>
<gene>
    <name evidence="5" type="ORF">ACFOHH_12050</name>
</gene>
<dbReference type="EMBL" id="JBHRSP010000018">
    <property type="protein sequence ID" value="MFC3073836.1"/>
    <property type="molecule type" value="Genomic_DNA"/>
</dbReference>
<evidence type="ECO:0000313" key="6">
    <source>
        <dbReference type="Proteomes" id="UP001595377"/>
    </source>
</evidence>
<protein>
    <submittedName>
        <fullName evidence="5">LuxR family transcriptional regulator</fullName>
    </submittedName>
</protein>
<evidence type="ECO:0000259" key="4">
    <source>
        <dbReference type="PROSITE" id="PS50043"/>
    </source>
</evidence>
<dbReference type="Pfam" id="PF03472">
    <property type="entry name" value="Autoind_bind"/>
    <property type="match status" value="1"/>
</dbReference>
<dbReference type="InterPro" id="IPR036693">
    <property type="entry name" value="TF_LuxR_autoind-bd_dom_sf"/>
</dbReference>
<dbReference type="RefSeq" id="WP_257317611.1">
    <property type="nucleotide sequence ID" value="NZ_JANFDG010000031.1"/>
</dbReference>
<evidence type="ECO:0000256" key="2">
    <source>
        <dbReference type="ARBA" id="ARBA00023125"/>
    </source>
</evidence>
<dbReference type="PRINTS" id="PR00038">
    <property type="entry name" value="HTHLUXR"/>
</dbReference>
<dbReference type="PANTHER" id="PTHR44688">
    <property type="entry name" value="DNA-BINDING TRANSCRIPTIONAL ACTIVATOR DEVR_DOSR"/>
    <property type="match status" value="1"/>
</dbReference>
<dbReference type="SUPFAM" id="SSF75516">
    <property type="entry name" value="Pheromone-binding domain of LuxR-like quorum-sensing transcription factors"/>
    <property type="match status" value="1"/>
</dbReference>
<dbReference type="Proteomes" id="UP001595377">
    <property type="component" value="Unassembled WGS sequence"/>
</dbReference>
<organism evidence="5 6">
    <name type="scientific">Shinella pollutisoli</name>
    <dbReference type="NCBI Taxonomy" id="2250594"/>
    <lineage>
        <taxon>Bacteria</taxon>
        <taxon>Pseudomonadati</taxon>
        <taxon>Pseudomonadota</taxon>
        <taxon>Alphaproteobacteria</taxon>
        <taxon>Hyphomicrobiales</taxon>
        <taxon>Rhizobiaceae</taxon>
        <taxon>Shinella</taxon>
    </lineage>
</organism>
<dbReference type="InterPro" id="IPR000792">
    <property type="entry name" value="Tscrpt_reg_LuxR_C"/>
</dbReference>
<evidence type="ECO:0000256" key="3">
    <source>
        <dbReference type="ARBA" id="ARBA00023163"/>
    </source>
</evidence>
<name>A0ABV7DGX8_9HYPH</name>
<dbReference type="Pfam" id="PF00196">
    <property type="entry name" value="GerE"/>
    <property type="match status" value="1"/>
</dbReference>
<keyword evidence="3" id="KW-0804">Transcription</keyword>
<evidence type="ECO:0000313" key="5">
    <source>
        <dbReference type="EMBL" id="MFC3073836.1"/>
    </source>
</evidence>
<dbReference type="SUPFAM" id="SSF46894">
    <property type="entry name" value="C-terminal effector domain of the bipartite response regulators"/>
    <property type="match status" value="1"/>
</dbReference>
<keyword evidence="2" id="KW-0238">DNA-binding</keyword>
<dbReference type="InterPro" id="IPR036388">
    <property type="entry name" value="WH-like_DNA-bd_sf"/>
</dbReference>
<dbReference type="CDD" id="cd06170">
    <property type="entry name" value="LuxR_C_like"/>
    <property type="match status" value="1"/>
</dbReference>
<feature type="domain" description="HTH luxR-type" evidence="4">
    <location>
        <begin position="180"/>
        <end position="245"/>
    </location>
</feature>
<proteinExistence type="predicted"/>
<dbReference type="InterPro" id="IPR016032">
    <property type="entry name" value="Sig_transdc_resp-reg_C-effctor"/>
</dbReference>
<dbReference type="InterPro" id="IPR005143">
    <property type="entry name" value="TF_LuxR_autoind-bd_dom"/>
</dbReference>
<dbReference type="PANTHER" id="PTHR44688:SF16">
    <property type="entry name" value="DNA-BINDING TRANSCRIPTIONAL ACTIVATOR DEVR_DOSR"/>
    <property type="match status" value="1"/>
</dbReference>
<dbReference type="Gene3D" id="3.30.450.80">
    <property type="entry name" value="Transcription factor LuxR-like, autoinducer-binding domain"/>
    <property type="match status" value="1"/>
</dbReference>
<keyword evidence="6" id="KW-1185">Reference proteome</keyword>
<sequence>MMMGEETQGYESRMRDEGSEIAALETQFDIVRYMRRKCEEFGLRYFIAFTLPGFEAEKLSAYSIVSNWPQEFLSRYDANRMVRRSAGIRKLRLTTVPFSYDMLEWIGEAAAEEDFGNFADVVNAHGIRVGHFFPVHDALGNRGAIVWSGEKQELPLDDRLMLQMISIHLFNRLAEIGAAWKSGQVVLTEREVQCLSWTAAGKTSLEIAEILGLSEHTVNHYLNQVTRKLEAVNRTQAVVKAIRRGLIA</sequence>